<organism evidence="2 3">
    <name type="scientific">Peptococcus simiae</name>
    <dbReference type="NCBI Taxonomy" id="1643805"/>
    <lineage>
        <taxon>Bacteria</taxon>
        <taxon>Bacillati</taxon>
        <taxon>Bacillota</taxon>
        <taxon>Clostridia</taxon>
        <taxon>Eubacteriales</taxon>
        <taxon>Peptococcaceae</taxon>
        <taxon>Peptococcus</taxon>
    </lineage>
</organism>
<evidence type="ECO:0000313" key="2">
    <source>
        <dbReference type="EMBL" id="MFM9413080.1"/>
    </source>
</evidence>
<keyword evidence="1" id="KW-0472">Membrane</keyword>
<comment type="caution">
    <text evidence="2">The sequence shown here is derived from an EMBL/GenBank/DDBJ whole genome shotgun (WGS) entry which is preliminary data.</text>
</comment>
<accession>A0ABW9GWN2</accession>
<name>A0ABW9GWN2_9FIRM</name>
<sequence length="160" mass="17205">MPIEFASSELGRYLTVFITAMLPVLELRAAIPLGASLGMPAIPVVITSILGNMVPVPFILLLMRRILNWMKGIPRLAKLADQLETRAHLKSQTVKKYRWLGLCILVAIPLPGTGAWTGALVATILNMRLRDAIPSIFLGVCIAAALVSLATAGVFSFIGL</sequence>
<reference evidence="2 3" key="1">
    <citation type="journal article" date="2016" name="Int. J. Syst. Evol. Microbiol.">
        <title>Peptococcus simiae sp. nov., isolated from rhesus macaque faeces and emended description of the genus Peptococcus.</title>
        <authorList>
            <person name="Shkoporov A.N."/>
            <person name="Efimov B.A."/>
            <person name="Kondova I."/>
            <person name="Ouwerling B."/>
            <person name="Chaplin A.V."/>
            <person name="Shcherbakova V.A."/>
            <person name="Langermans J.A.M."/>
        </authorList>
    </citation>
    <scope>NUCLEOTIDE SEQUENCE [LARGE SCALE GENOMIC DNA]</scope>
    <source>
        <strain evidence="2 3">M108</strain>
    </source>
</reference>
<dbReference type="PANTHER" id="PTHR36007">
    <property type="entry name" value="TRANSPORT PROTEIN-RELATED"/>
    <property type="match status" value="1"/>
</dbReference>
<proteinExistence type="predicted"/>
<evidence type="ECO:0000313" key="3">
    <source>
        <dbReference type="Proteomes" id="UP001631949"/>
    </source>
</evidence>
<feature type="transmembrane region" description="Helical" evidence="1">
    <location>
        <begin position="12"/>
        <end position="31"/>
    </location>
</feature>
<feature type="transmembrane region" description="Helical" evidence="1">
    <location>
        <begin position="136"/>
        <end position="158"/>
    </location>
</feature>
<keyword evidence="1" id="KW-1133">Transmembrane helix</keyword>
<dbReference type="RefSeq" id="WP_408976699.1">
    <property type="nucleotide sequence ID" value="NZ_JBJUVG010000002.1"/>
</dbReference>
<gene>
    <name evidence="2" type="ORF">ACKQTC_01675</name>
</gene>
<keyword evidence="1" id="KW-0812">Transmembrane</keyword>
<keyword evidence="3" id="KW-1185">Reference proteome</keyword>
<dbReference type="EMBL" id="JBJUVG010000002">
    <property type="protein sequence ID" value="MFM9413080.1"/>
    <property type="molecule type" value="Genomic_DNA"/>
</dbReference>
<feature type="transmembrane region" description="Helical" evidence="1">
    <location>
        <begin position="99"/>
        <end position="124"/>
    </location>
</feature>
<evidence type="ECO:0000256" key="1">
    <source>
        <dbReference type="SAM" id="Phobius"/>
    </source>
</evidence>
<dbReference type="PANTHER" id="PTHR36007:SF2">
    <property type="entry name" value="TRANSPORT PROTEIN-RELATED"/>
    <property type="match status" value="1"/>
</dbReference>
<protein>
    <submittedName>
        <fullName evidence="2">COG2426 family protein</fullName>
    </submittedName>
</protein>
<feature type="transmembrane region" description="Helical" evidence="1">
    <location>
        <begin position="37"/>
        <end position="62"/>
    </location>
</feature>
<dbReference type="Proteomes" id="UP001631949">
    <property type="component" value="Unassembled WGS sequence"/>
</dbReference>
<dbReference type="InterPro" id="IPR009577">
    <property type="entry name" value="Sm_multidrug_ex"/>
</dbReference>
<dbReference type="Pfam" id="PF06695">
    <property type="entry name" value="Sm_multidrug_ex"/>
    <property type="match status" value="1"/>
</dbReference>